<evidence type="ECO:0000313" key="1">
    <source>
        <dbReference type="EMBL" id="CCE63497.1"/>
    </source>
</evidence>
<name>G8BUR5_TETPH</name>
<dbReference type="RefSeq" id="XP_003685931.1">
    <property type="nucleotide sequence ID" value="XM_003685883.1"/>
</dbReference>
<accession>G8BUR5</accession>
<evidence type="ECO:0000313" key="2">
    <source>
        <dbReference type="Proteomes" id="UP000005666"/>
    </source>
</evidence>
<dbReference type="KEGG" id="tpf:TPHA_0F00100"/>
<proteinExistence type="predicted"/>
<dbReference type="OrthoDB" id="543916at2759"/>
<reference evidence="1 2" key="1">
    <citation type="journal article" date="2011" name="Proc. Natl. Acad. Sci. U.S.A.">
        <title>Evolutionary erosion of yeast sex chromosomes by mating-type switching accidents.</title>
        <authorList>
            <person name="Gordon J.L."/>
            <person name="Armisen D."/>
            <person name="Proux-Wera E."/>
            <person name="Oheigeartaigh S.S."/>
            <person name="Byrne K.P."/>
            <person name="Wolfe K.H."/>
        </authorList>
    </citation>
    <scope>NUCLEOTIDE SEQUENCE [LARGE SCALE GENOMIC DNA]</scope>
    <source>
        <strain evidence="2">ATCC 24235 / CBS 4417 / NBRC 1672 / NRRL Y-8282 / UCD 70-5</strain>
    </source>
</reference>
<dbReference type="AlphaFoldDB" id="G8BUR5"/>
<evidence type="ECO:0008006" key="3">
    <source>
        <dbReference type="Google" id="ProtNLM"/>
    </source>
</evidence>
<dbReference type="HOGENOM" id="CLU_061026_0_0_1"/>
<dbReference type="Proteomes" id="UP000005666">
    <property type="component" value="Chromosome 6"/>
</dbReference>
<organism evidence="1 2">
    <name type="scientific">Tetrapisispora phaffii (strain ATCC 24235 / CBS 4417 / NBRC 1672 / NRRL Y-8282 / UCD 70-5)</name>
    <name type="common">Yeast</name>
    <name type="synonym">Fabospora phaffii</name>
    <dbReference type="NCBI Taxonomy" id="1071381"/>
    <lineage>
        <taxon>Eukaryota</taxon>
        <taxon>Fungi</taxon>
        <taxon>Dikarya</taxon>
        <taxon>Ascomycota</taxon>
        <taxon>Saccharomycotina</taxon>
        <taxon>Saccharomycetes</taxon>
        <taxon>Saccharomycetales</taxon>
        <taxon>Saccharomycetaceae</taxon>
        <taxon>Tetrapisispora</taxon>
    </lineage>
</organism>
<keyword evidence="2" id="KW-1185">Reference proteome</keyword>
<protein>
    <recommendedName>
        <fullName evidence="3">Glycosyl transferase family 1 domain-containing protein</fullName>
    </recommendedName>
</protein>
<gene>
    <name evidence="1" type="primary">TPHA0F00100</name>
    <name evidence="1" type="ordered locus">TPHA_0F00100</name>
</gene>
<dbReference type="GeneID" id="11535373"/>
<sequence>MLRRQKIIIFVCISIILVSLFTTKAVDINSIDATNTAFSITPNLFNFKTVHEEPELRYNEKRVTFVSRHPGTKKDFGFLVDFLELKNVTYYTKLIEPKGESPYILTNEEADEICETSDYIFVTDCLTDGWNFIRDRKSKCKNLHFIVSQRADFCAKKEDKNKFLKDLDFSLNREDEFRTNLIPNNIFEVPYAKFKGVNITAEYPVIRPFGYTDMEAKTIDNEEKNPPCLIAGRVKQDTDYLFKSVQEHTGYTCKKLPELYGGPKTLSQYNSIIVHLPHQVSVMKMWENIAHGVLIAIPSPSFLDVVCEGRLCNDIGDLNFSKKLDKKNWAKYCDFYNDPKFSNCFIQYESWEELKQLLESRSYLEHINECRDIMQDRRLESLRSWRKIFEKGSLTA</sequence>
<dbReference type="eggNOG" id="ENOG502QVNW">
    <property type="taxonomic scope" value="Eukaryota"/>
</dbReference>
<dbReference type="EMBL" id="HE612861">
    <property type="protein sequence ID" value="CCE63497.1"/>
    <property type="molecule type" value="Genomic_DNA"/>
</dbReference>